<evidence type="ECO:0000256" key="1">
    <source>
        <dbReference type="ARBA" id="ARBA00004604"/>
    </source>
</evidence>
<feature type="compositionally biased region" description="Acidic residues" evidence="7">
    <location>
        <begin position="302"/>
        <end position="314"/>
    </location>
</feature>
<evidence type="ECO:0000313" key="9">
    <source>
        <dbReference type="Proteomes" id="UP001365542"/>
    </source>
</evidence>
<comment type="caution">
    <text evidence="8">The sequence shown here is derived from an EMBL/GenBank/DDBJ whole genome shotgun (WGS) entry which is preliminary data.</text>
</comment>
<keyword evidence="9" id="KW-1185">Reference proteome</keyword>
<keyword evidence="5" id="KW-0687">Ribonucleoprotein</keyword>
<dbReference type="GO" id="GO:0032040">
    <property type="term" value="C:small-subunit processome"/>
    <property type="evidence" value="ECO:0007669"/>
    <property type="project" value="TreeGrafter"/>
</dbReference>
<feature type="region of interest" description="Disordered" evidence="7">
    <location>
        <begin position="561"/>
        <end position="581"/>
    </location>
</feature>
<feature type="compositionally biased region" description="Basic and acidic residues" evidence="7">
    <location>
        <begin position="561"/>
        <end position="571"/>
    </location>
</feature>
<dbReference type="PANTHER" id="PTHR17039">
    <property type="entry name" value="U3 SMALL NUCLEOLAR RIBONUCLEOPROTEIN PROTEIN MPP10"/>
    <property type="match status" value="1"/>
</dbReference>
<feature type="region of interest" description="Disordered" evidence="7">
    <location>
        <begin position="153"/>
        <end position="175"/>
    </location>
</feature>
<dbReference type="GO" id="GO:0006364">
    <property type="term" value="P:rRNA processing"/>
    <property type="evidence" value="ECO:0007669"/>
    <property type="project" value="UniProtKB-KW"/>
</dbReference>
<protein>
    <submittedName>
        <fullName evidence="8">U3 snoRNP protein</fullName>
    </submittedName>
</protein>
<gene>
    <name evidence="8" type="primary">MPP10</name>
    <name evidence="8" type="ORF">TWF694_001580</name>
</gene>
<name>A0AAV9X910_9PEZI</name>
<dbReference type="Proteomes" id="UP001365542">
    <property type="component" value="Unassembled WGS sequence"/>
</dbReference>
<dbReference type="GO" id="GO:0005732">
    <property type="term" value="C:sno(s)RNA-containing ribonucleoprotein complex"/>
    <property type="evidence" value="ECO:0007669"/>
    <property type="project" value="InterPro"/>
</dbReference>
<evidence type="ECO:0000313" key="8">
    <source>
        <dbReference type="EMBL" id="KAK6535090.1"/>
    </source>
</evidence>
<organism evidence="8 9">
    <name type="scientific">Orbilia ellipsospora</name>
    <dbReference type="NCBI Taxonomy" id="2528407"/>
    <lineage>
        <taxon>Eukaryota</taxon>
        <taxon>Fungi</taxon>
        <taxon>Dikarya</taxon>
        <taxon>Ascomycota</taxon>
        <taxon>Pezizomycotina</taxon>
        <taxon>Orbiliomycetes</taxon>
        <taxon>Orbiliales</taxon>
        <taxon>Orbiliaceae</taxon>
        <taxon>Orbilia</taxon>
    </lineage>
</organism>
<keyword evidence="2" id="KW-0690">Ribosome biogenesis</keyword>
<dbReference type="Pfam" id="PF04006">
    <property type="entry name" value="Mpp10"/>
    <property type="match status" value="1"/>
</dbReference>
<dbReference type="InterPro" id="IPR012173">
    <property type="entry name" value="Mpp10"/>
</dbReference>
<proteinExistence type="inferred from homology"/>
<comment type="similarity">
    <text evidence="6">Belongs to the MPP10 family.</text>
</comment>
<evidence type="ECO:0000256" key="2">
    <source>
        <dbReference type="ARBA" id="ARBA00022517"/>
    </source>
</evidence>
<feature type="region of interest" description="Disordered" evidence="7">
    <location>
        <begin position="223"/>
        <end position="249"/>
    </location>
</feature>
<sequence length="619" mass="69455">MATSLFKTLGSHPLEILRSNRVIYTDSVSHVQHCFDALTENHIGPDKLHTTGFDIDQIWEQTKCFLEAVTTATLLSEKRIRCDFHSLEGPPKKKLRVGSRKPAGLVPCRDSPNITMAETEAKMETQILDRKHPRVRDTKNGFKIERSEYQARFDEVPSLSKPKGSEQASSHDIKSPVKELNDEFFQLDKFNLATKSFERADEVGEAPIGFDLSINWHADLGEDSVNSNSSDSEDPTAHNGPMYTDFFLPPGNLEEALQVQPDTSRPKPYKLARELQDTGFVDGVIGLMEMVRSDLFQGSNEDNLEEDPDSESDEASNKYAAQSSSYKREQIQLNDQIRTLEKQNIEQREWAISGEVGSQRRPFNSLLEEDLDFERIGKPVPIITQTTTTSLEDMIKSRILRNNFDEIQRRSLTSRNEKSSTFLTELDDSKSRNSLAEAYLGIERGVAEELVDDPNSKPNILKVEIRKLFLDVNQQLDTLSSKHFTPKNPNAIISTIPDTRVINFEEINLGAVHSSASGLSALAPQEIYDPSSTEFQSHESAKASGIPISSREIEYSQRIKDVRQRGRDRKPNPNSKTSGLLKTLQRGGVSIIKGDGHRVHVSGIPETGKPTLTSSYVKL</sequence>
<evidence type="ECO:0000256" key="4">
    <source>
        <dbReference type="ARBA" id="ARBA00023242"/>
    </source>
</evidence>
<accession>A0AAV9X910</accession>
<comment type="subcellular location">
    <subcellularLocation>
        <location evidence="1">Nucleus</location>
        <location evidence="1">Nucleolus</location>
    </subcellularLocation>
</comment>
<reference evidence="8 9" key="1">
    <citation type="submission" date="2019-10" db="EMBL/GenBank/DDBJ databases">
        <authorList>
            <person name="Palmer J.M."/>
        </authorList>
    </citation>
    <scope>NUCLEOTIDE SEQUENCE [LARGE SCALE GENOMIC DNA]</scope>
    <source>
        <strain evidence="8 9">TWF694</strain>
    </source>
</reference>
<evidence type="ECO:0000256" key="7">
    <source>
        <dbReference type="SAM" id="MobiDB-lite"/>
    </source>
</evidence>
<dbReference type="PANTHER" id="PTHR17039:SF0">
    <property type="entry name" value="U3 SMALL NUCLEOLAR RIBONUCLEOPROTEIN PROTEIN MPP10"/>
    <property type="match status" value="1"/>
</dbReference>
<keyword evidence="4" id="KW-0539">Nucleus</keyword>
<evidence type="ECO:0000256" key="5">
    <source>
        <dbReference type="ARBA" id="ARBA00023274"/>
    </source>
</evidence>
<evidence type="ECO:0000256" key="3">
    <source>
        <dbReference type="ARBA" id="ARBA00022552"/>
    </source>
</evidence>
<keyword evidence="3" id="KW-0698">rRNA processing</keyword>
<dbReference type="GO" id="GO:0034457">
    <property type="term" value="C:Mpp10 complex"/>
    <property type="evidence" value="ECO:0007669"/>
    <property type="project" value="InterPro"/>
</dbReference>
<evidence type="ECO:0000256" key="6">
    <source>
        <dbReference type="ARBA" id="ARBA00029455"/>
    </source>
</evidence>
<dbReference type="EMBL" id="JAVHJO010000010">
    <property type="protein sequence ID" value="KAK6535090.1"/>
    <property type="molecule type" value="Genomic_DNA"/>
</dbReference>
<feature type="region of interest" description="Disordered" evidence="7">
    <location>
        <begin position="298"/>
        <end position="327"/>
    </location>
</feature>
<dbReference type="AlphaFoldDB" id="A0AAV9X910"/>